<dbReference type="PANTHER" id="PTHR46628">
    <property type="entry name" value="PIRNA BIOGENESIS PROTEIN EXD1"/>
    <property type="match status" value="1"/>
</dbReference>
<dbReference type="GO" id="GO:1990923">
    <property type="term" value="C:PET complex"/>
    <property type="evidence" value="ECO:0007669"/>
    <property type="project" value="TreeGrafter"/>
</dbReference>
<organism evidence="1 2">
    <name type="scientific">Notechis scutatus</name>
    <name type="common">mainland tiger snake</name>
    <dbReference type="NCBI Taxonomy" id="8663"/>
    <lineage>
        <taxon>Eukaryota</taxon>
        <taxon>Metazoa</taxon>
        <taxon>Chordata</taxon>
        <taxon>Craniata</taxon>
        <taxon>Vertebrata</taxon>
        <taxon>Euteleostomi</taxon>
        <taxon>Lepidosauria</taxon>
        <taxon>Squamata</taxon>
        <taxon>Bifurcata</taxon>
        <taxon>Unidentata</taxon>
        <taxon>Episquamata</taxon>
        <taxon>Toxicofera</taxon>
        <taxon>Serpentes</taxon>
        <taxon>Colubroidea</taxon>
        <taxon>Elapidae</taxon>
        <taxon>Hydrophiinae</taxon>
        <taxon>Notechis</taxon>
    </lineage>
</organism>
<accession>A0A6J1TQ74</accession>
<gene>
    <name evidence="2" type="primary">EXD1</name>
</gene>
<dbReference type="RefSeq" id="XP_026520105.1">
    <property type="nucleotide sequence ID" value="XM_026664320.1"/>
</dbReference>
<reference evidence="2" key="1">
    <citation type="submission" date="2025-08" db="UniProtKB">
        <authorList>
            <consortium name="RefSeq"/>
        </authorList>
    </citation>
    <scope>IDENTIFICATION</scope>
</reference>
<dbReference type="GeneID" id="113409989"/>
<dbReference type="PANTHER" id="PTHR46628:SF1">
    <property type="entry name" value="PIRNA BIOGENESIS PROTEIN EXD1"/>
    <property type="match status" value="1"/>
</dbReference>
<keyword evidence="1" id="KW-1185">Reference proteome</keyword>
<dbReference type="Proteomes" id="UP000504612">
    <property type="component" value="Unplaced"/>
</dbReference>
<dbReference type="KEGG" id="nss:113409989"/>
<protein>
    <submittedName>
        <fullName evidence="2">PiRNA biogenesis protein EXD1</fullName>
    </submittedName>
</protein>
<name>A0A6J1TQ74_9SAUR</name>
<dbReference type="InterPro" id="IPR052144">
    <property type="entry name" value="piRNA_biogenesis_EXD1"/>
</dbReference>
<evidence type="ECO:0000313" key="1">
    <source>
        <dbReference type="Proteomes" id="UP000504612"/>
    </source>
</evidence>
<dbReference type="CTD" id="161829"/>
<evidence type="ECO:0000313" key="2">
    <source>
        <dbReference type="RefSeq" id="XP_026520105.1"/>
    </source>
</evidence>
<dbReference type="AlphaFoldDB" id="A0A6J1TQ74"/>
<dbReference type="GO" id="GO:0034587">
    <property type="term" value="P:piRNA processing"/>
    <property type="evidence" value="ECO:0007669"/>
    <property type="project" value="TreeGrafter"/>
</dbReference>
<proteinExistence type="predicted"/>
<sequence>MDPSSDYHFLHRVLGKTLHITLKCGTFQGILQHVDSSQCIFLNRVKNLENGRNVPGIKRFFGYEIVNVELLDDLEQPAAERNFTPTRSRESPLTKLSEISQGSLRDQSIHRANLVSPVSQQLCLGNVKYKFPDNYQTFTSVLNL</sequence>